<name>A0ABD1AVR2_CARAN</name>
<dbReference type="PANTHER" id="PTHR33373">
    <property type="entry name" value="OS07G0479600 PROTEIN"/>
    <property type="match status" value="1"/>
</dbReference>
<feature type="domain" description="Gag1-like clamp" evidence="1">
    <location>
        <begin position="163"/>
        <end position="199"/>
    </location>
</feature>
<evidence type="ECO:0000313" key="2">
    <source>
        <dbReference type="EMBL" id="KAL1210353.1"/>
    </source>
</evidence>
<evidence type="ECO:0000313" key="3">
    <source>
        <dbReference type="Proteomes" id="UP001558713"/>
    </source>
</evidence>
<comment type="caution">
    <text evidence="2">The sequence shown here is derived from an EMBL/GenBank/DDBJ whole genome shotgun (WGS) entry which is preliminary data.</text>
</comment>
<sequence>MCSCSSFLMETQTKFSKKRCCSFFQFLAAYFQALPYWLMESLRSKCKTLFKSINCFGCCKRERPLVVEVDEPTKRLKIQVTVVKEDGDSSDSLWSTSTCDMDLNIAIRSQSSNPLFDPRCITSNSTGFLNHGLIFWNQTRQQWRECRSRQQRRVPEPAIISGNSTYNSLLSTNKLFPRPIPLQEMVHFLVDVWDEEGLYI</sequence>
<gene>
    <name evidence="2" type="ORF">V5N11_006685</name>
</gene>
<organism evidence="2 3">
    <name type="scientific">Cardamine amara subsp. amara</name>
    <dbReference type="NCBI Taxonomy" id="228776"/>
    <lineage>
        <taxon>Eukaryota</taxon>
        <taxon>Viridiplantae</taxon>
        <taxon>Streptophyta</taxon>
        <taxon>Embryophyta</taxon>
        <taxon>Tracheophyta</taxon>
        <taxon>Spermatophyta</taxon>
        <taxon>Magnoliopsida</taxon>
        <taxon>eudicotyledons</taxon>
        <taxon>Gunneridae</taxon>
        <taxon>Pentapetalae</taxon>
        <taxon>rosids</taxon>
        <taxon>malvids</taxon>
        <taxon>Brassicales</taxon>
        <taxon>Brassicaceae</taxon>
        <taxon>Cardamineae</taxon>
        <taxon>Cardamine</taxon>
    </lineage>
</organism>
<evidence type="ECO:0000259" key="1">
    <source>
        <dbReference type="Pfam" id="PF13259"/>
    </source>
</evidence>
<proteinExistence type="predicted"/>
<dbReference type="Pfam" id="PF13259">
    <property type="entry name" value="clamp_Gag1-like"/>
    <property type="match status" value="2"/>
</dbReference>
<reference evidence="2 3" key="1">
    <citation type="submission" date="2024-04" db="EMBL/GenBank/DDBJ databases">
        <title>Genome assembly C_amara_ONT_v2.</title>
        <authorList>
            <person name="Yant L."/>
            <person name="Moore C."/>
            <person name="Slenker M."/>
        </authorList>
    </citation>
    <scope>NUCLEOTIDE SEQUENCE [LARGE SCALE GENOMIC DNA]</scope>
    <source>
        <tissue evidence="2">Leaf</tissue>
    </source>
</reference>
<dbReference type="Proteomes" id="UP001558713">
    <property type="component" value="Unassembled WGS sequence"/>
</dbReference>
<dbReference type="AlphaFoldDB" id="A0ABD1AVR2"/>
<dbReference type="EMBL" id="JBANAX010000394">
    <property type="protein sequence ID" value="KAL1210353.1"/>
    <property type="molecule type" value="Genomic_DNA"/>
</dbReference>
<protein>
    <recommendedName>
        <fullName evidence="1">Gag1-like clamp domain-containing protein</fullName>
    </recommendedName>
</protein>
<keyword evidence="3" id="KW-1185">Reference proteome</keyword>
<accession>A0ABD1AVR2</accession>
<feature type="domain" description="Gag1-like clamp" evidence="1">
    <location>
        <begin position="98"/>
        <end position="154"/>
    </location>
</feature>
<dbReference type="InterPro" id="IPR025124">
    <property type="entry name" value="Gag1-like_clamp"/>
</dbReference>
<dbReference type="PANTHER" id="PTHR33373:SF26">
    <property type="entry name" value="DUF4050 DOMAIN-CONTAINING PROTEIN"/>
    <property type="match status" value="1"/>
</dbReference>